<dbReference type="Pfam" id="PF00535">
    <property type="entry name" value="Glycos_transf_2"/>
    <property type="match status" value="1"/>
</dbReference>
<proteinExistence type="predicted"/>
<dbReference type="InterPro" id="IPR001173">
    <property type="entry name" value="Glyco_trans_2-like"/>
</dbReference>
<name>A0A9E3HB93_9NOST</name>
<organism evidence="2 3">
    <name type="scientific">Pelatocladus maniniholoensis HA4357-MV3</name>
    <dbReference type="NCBI Taxonomy" id="1117104"/>
    <lineage>
        <taxon>Bacteria</taxon>
        <taxon>Bacillati</taxon>
        <taxon>Cyanobacteriota</taxon>
        <taxon>Cyanophyceae</taxon>
        <taxon>Nostocales</taxon>
        <taxon>Nostocaceae</taxon>
        <taxon>Pelatocladus</taxon>
    </lineage>
</organism>
<comment type="caution">
    <text evidence="2">The sequence shown here is derived from an EMBL/GenBank/DDBJ whole genome shotgun (WGS) entry which is preliminary data.</text>
</comment>
<sequence>MKNYKIAVYITAYQEKEALQKTITAITKQSSPIEKIFIVDNSKSQIIANNHQENIIVDFHPENIGVAGGLKIAVSWAIQKGYDFLWLFDQDSEPDDDVLEKLLTNYQDLSQNQNIGIIAPAIFDINTKQEFPGYIFSDYKLAPIPGLAKIKNIYQCDAVITSGSLININAAKYVELPRVDLFLDAVDYAYCMNFRKKEYKIIVIKNAMMKHRIGNYSQVKDRFKKYTNTFSTFICSPSRYYYACRNHTFFETRLVQKKFLYRSIAYRIKILLTMMERIIRYEPDSVLIKLWACIVGTFDGFRGKLGKTW</sequence>
<accession>A0A9E3HB93</accession>
<dbReference type="EMBL" id="JAHHHW010000117">
    <property type="protein sequence ID" value="MBW4433927.1"/>
    <property type="molecule type" value="Genomic_DNA"/>
</dbReference>
<evidence type="ECO:0000259" key="1">
    <source>
        <dbReference type="Pfam" id="PF00535"/>
    </source>
</evidence>
<reference evidence="2" key="1">
    <citation type="submission" date="2021-05" db="EMBL/GenBank/DDBJ databases">
        <authorList>
            <person name="Pietrasiak N."/>
            <person name="Ward R."/>
            <person name="Stajich J.E."/>
            <person name="Kurbessoian T."/>
        </authorList>
    </citation>
    <scope>NUCLEOTIDE SEQUENCE</scope>
    <source>
        <strain evidence="2">HA4357-MV3</strain>
    </source>
</reference>
<gene>
    <name evidence="2" type="ORF">KME28_19990</name>
</gene>
<feature type="domain" description="Glycosyltransferase 2-like" evidence="1">
    <location>
        <begin position="8"/>
        <end position="118"/>
    </location>
</feature>
<dbReference type="CDD" id="cd02526">
    <property type="entry name" value="GT2_RfbF_like"/>
    <property type="match status" value="1"/>
</dbReference>
<protein>
    <submittedName>
        <fullName evidence="2">Glycosyltransferase family 2 protein</fullName>
    </submittedName>
</protein>
<reference evidence="2" key="2">
    <citation type="journal article" date="2022" name="Microbiol. Resour. Announc.">
        <title>Metagenome Sequencing to Explore Phylogenomics of Terrestrial Cyanobacteria.</title>
        <authorList>
            <person name="Ward R.D."/>
            <person name="Stajich J.E."/>
            <person name="Johansen J.R."/>
            <person name="Huntemann M."/>
            <person name="Clum A."/>
            <person name="Foster B."/>
            <person name="Foster B."/>
            <person name="Roux S."/>
            <person name="Palaniappan K."/>
            <person name="Varghese N."/>
            <person name="Mukherjee S."/>
            <person name="Reddy T.B.K."/>
            <person name="Daum C."/>
            <person name="Copeland A."/>
            <person name="Chen I.A."/>
            <person name="Ivanova N.N."/>
            <person name="Kyrpides N.C."/>
            <person name="Shapiro N."/>
            <person name="Eloe-Fadrosh E.A."/>
            <person name="Pietrasiak N."/>
        </authorList>
    </citation>
    <scope>NUCLEOTIDE SEQUENCE</scope>
    <source>
        <strain evidence="2">HA4357-MV3</strain>
    </source>
</reference>
<evidence type="ECO:0000313" key="2">
    <source>
        <dbReference type="EMBL" id="MBW4433927.1"/>
    </source>
</evidence>
<dbReference type="Gene3D" id="3.90.550.10">
    <property type="entry name" value="Spore Coat Polysaccharide Biosynthesis Protein SpsA, Chain A"/>
    <property type="match status" value="1"/>
</dbReference>
<evidence type="ECO:0000313" key="3">
    <source>
        <dbReference type="Proteomes" id="UP000813215"/>
    </source>
</evidence>
<dbReference type="Proteomes" id="UP000813215">
    <property type="component" value="Unassembled WGS sequence"/>
</dbReference>
<dbReference type="AlphaFoldDB" id="A0A9E3HB93"/>
<dbReference type="InterPro" id="IPR029044">
    <property type="entry name" value="Nucleotide-diphossugar_trans"/>
</dbReference>
<dbReference type="SUPFAM" id="SSF53448">
    <property type="entry name" value="Nucleotide-diphospho-sugar transferases"/>
    <property type="match status" value="1"/>
</dbReference>